<evidence type="ECO:0000256" key="4">
    <source>
        <dbReference type="ARBA" id="ARBA00023242"/>
    </source>
</evidence>
<keyword evidence="3" id="KW-0963">Cytoplasm</keyword>
<feature type="compositionally biased region" description="Basic and acidic residues" evidence="5">
    <location>
        <begin position="497"/>
        <end position="508"/>
    </location>
</feature>
<evidence type="ECO:0000256" key="1">
    <source>
        <dbReference type="ARBA" id="ARBA00004123"/>
    </source>
</evidence>
<feature type="region of interest" description="Disordered" evidence="5">
    <location>
        <begin position="491"/>
        <end position="514"/>
    </location>
</feature>
<sequence length="715" mass="79992">MTVKTVDNTTATGNLATKLPPKWQTSPNVFSDDQSLPPQAAVSSTGHLSVHPRASYREYLDGLVVPTQEELEHIADIQKKREAEQRRQVREQRQSQRRSLEACDRAAGAASSIANSGRAHASENVLRTPACGREKTEGKSKQSKEKLGPHETGHSVYAGLDPPTARTRAAVVIQRYYRGYRARREMKGFGITAETRWVYAIRDAQFRELTRPKPRAELEPSADQAVPRRMHDRNSTGNHSVALRNWKKAAEILKHASAAHETDSDFSDDDCDDDCENDGCHSNPDDEEDAGTEGTHGKHLRNPAARINRHRDALIMGLQYFLEMIDVKHRYGANLRVYHEEWKRCDTSENFFYWLDYGEGRLLDTTACPRERLDREQVRYLSREERQYYQVKIDSKGRLCWAKNGALIDTTVEYKDSIHGIVPVDDPTPAFQPSLSLFPDEAAGEHDTPPHHRHHDNCSSSSESLDEPQDEEQDVSENELVAARAAKYTIPDSDDAVGERPSDGEKNKGASGMVRRSHRFRPATIFDKLMRKSVQKNTWIFVADTSFRLYVGLKDSGTFQHSSFLQGARISAAGLIKIRKGTLVALSPLSGHYRPPVSNFRAFLQSLREEAVDMQQLTISKAYVVLVGLEAYMRTRQRGKKLLKKLTQHGHGQDGQLGHEDGAESAEAAPTTAQPAQSPANTTGRLLQKLHLSSACSEGGETAQRVDAAEDATRI</sequence>
<reference evidence="6 7" key="1">
    <citation type="submission" date="2024-01" db="EMBL/GenBank/DDBJ databases">
        <authorList>
            <person name="Allen C."/>
            <person name="Tagirdzhanova G."/>
        </authorList>
    </citation>
    <scope>NUCLEOTIDE SEQUENCE [LARGE SCALE GENOMIC DNA]</scope>
    <source>
        <strain evidence="6 7">CBS 119000</strain>
    </source>
</reference>
<feature type="compositionally biased region" description="Polar residues" evidence="5">
    <location>
        <begin position="23"/>
        <end position="47"/>
    </location>
</feature>
<feature type="region of interest" description="Disordered" evidence="5">
    <location>
        <begin position="213"/>
        <end position="239"/>
    </location>
</feature>
<dbReference type="InterPro" id="IPR044159">
    <property type="entry name" value="IQM"/>
</dbReference>
<accession>A0ABP0DLH0</accession>
<gene>
    <name evidence="6" type="ORF">SEPCBS119000_003411</name>
</gene>
<feature type="compositionally biased region" description="Polar residues" evidence="5">
    <location>
        <begin position="1"/>
        <end position="15"/>
    </location>
</feature>
<dbReference type="PANTHER" id="PTHR31250">
    <property type="entry name" value="IQ DOMAIN-CONTAINING PROTEIN IQM3"/>
    <property type="match status" value="1"/>
</dbReference>
<keyword evidence="4" id="KW-0539">Nucleus</keyword>
<feature type="region of interest" description="Disordered" evidence="5">
    <location>
        <begin position="82"/>
        <end position="161"/>
    </location>
</feature>
<protein>
    <recommendedName>
        <fullName evidence="8">Iq calmodulin-binding motif protein</fullName>
    </recommendedName>
</protein>
<feature type="region of interest" description="Disordered" evidence="5">
    <location>
        <begin position="1"/>
        <end position="47"/>
    </location>
</feature>
<dbReference type="InterPro" id="IPR000048">
    <property type="entry name" value="IQ_motif_EF-hand-BS"/>
</dbReference>
<feature type="compositionally biased region" description="Acidic residues" evidence="5">
    <location>
        <begin position="464"/>
        <end position="477"/>
    </location>
</feature>
<feature type="region of interest" description="Disordered" evidence="5">
    <location>
        <begin position="431"/>
        <end position="477"/>
    </location>
</feature>
<feature type="compositionally biased region" description="Low complexity" evidence="5">
    <location>
        <begin position="665"/>
        <end position="680"/>
    </location>
</feature>
<evidence type="ECO:0000313" key="6">
    <source>
        <dbReference type="EMBL" id="CAK7269130.1"/>
    </source>
</evidence>
<evidence type="ECO:0000256" key="2">
    <source>
        <dbReference type="ARBA" id="ARBA00004496"/>
    </source>
</evidence>
<name>A0ABP0DLH0_9PEZI</name>
<dbReference type="Pfam" id="PF00612">
    <property type="entry name" value="IQ"/>
    <property type="match status" value="1"/>
</dbReference>
<keyword evidence="7" id="KW-1185">Reference proteome</keyword>
<feature type="compositionally biased region" description="Basic and acidic residues" evidence="5">
    <location>
        <begin position="132"/>
        <end position="153"/>
    </location>
</feature>
<feature type="region of interest" description="Disordered" evidence="5">
    <location>
        <begin position="645"/>
        <end position="715"/>
    </location>
</feature>
<dbReference type="SMART" id="SM00015">
    <property type="entry name" value="IQ"/>
    <property type="match status" value="1"/>
</dbReference>
<feature type="compositionally biased region" description="Low complexity" evidence="5">
    <location>
        <begin position="105"/>
        <end position="119"/>
    </location>
</feature>
<dbReference type="PANTHER" id="PTHR31250:SF27">
    <property type="entry name" value="IQ DOMAIN-CONTAINING PROTEIN IQM5"/>
    <property type="match status" value="1"/>
</dbReference>
<proteinExistence type="predicted"/>
<dbReference type="EMBL" id="CAWUON010000044">
    <property type="protein sequence ID" value="CAK7269130.1"/>
    <property type="molecule type" value="Genomic_DNA"/>
</dbReference>
<evidence type="ECO:0000313" key="7">
    <source>
        <dbReference type="Proteomes" id="UP001642502"/>
    </source>
</evidence>
<comment type="caution">
    <text evidence="6">The sequence shown here is derived from an EMBL/GenBank/DDBJ whole genome shotgun (WGS) entry which is preliminary data.</text>
</comment>
<dbReference type="PROSITE" id="PS50096">
    <property type="entry name" value="IQ"/>
    <property type="match status" value="1"/>
</dbReference>
<evidence type="ECO:0008006" key="8">
    <source>
        <dbReference type="Google" id="ProtNLM"/>
    </source>
</evidence>
<organism evidence="6 7">
    <name type="scientific">Sporothrix epigloea</name>
    <dbReference type="NCBI Taxonomy" id="1892477"/>
    <lineage>
        <taxon>Eukaryota</taxon>
        <taxon>Fungi</taxon>
        <taxon>Dikarya</taxon>
        <taxon>Ascomycota</taxon>
        <taxon>Pezizomycotina</taxon>
        <taxon>Sordariomycetes</taxon>
        <taxon>Sordariomycetidae</taxon>
        <taxon>Ophiostomatales</taxon>
        <taxon>Ophiostomataceae</taxon>
        <taxon>Sporothrix</taxon>
    </lineage>
</organism>
<feature type="compositionally biased region" description="Basic and acidic residues" evidence="5">
    <location>
        <begin position="82"/>
        <end position="104"/>
    </location>
</feature>
<dbReference type="Proteomes" id="UP001642502">
    <property type="component" value="Unassembled WGS sequence"/>
</dbReference>
<comment type="subcellular location">
    <subcellularLocation>
        <location evidence="2">Cytoplasm</location>
    </subcellularLocation>
    <subcellularLocation>
        <location evidence="1">Nucleus</location>
    </subcellularLocation>
</comment>
<evidence type="ECO:0000256" key="5">
    <source>
        <dbReference type="SAM" id="MobiDB-lite"/>
    </source>
</evidence>
<evidence type="ECO:0000256" key="3">
    <source>
        <dbReference type="ARBA" id="ARBA00022490"/>
    </source>
</evidence>